<feature type="non-terminal residue" evidence="2">
    <location>
        <position position="1"/>
    </location>
</feature>
<dbReference type="AlphaFoldDB" id="A0A382B789"/>
<reference evidence="2" key="1">
    <citation type="submission" date="2018-05" db="EMBL/GenBank/DDBJ databases">
        <authorList>
            <person name="Lanie J.A."/>
            <person name="Ng W.-L."/>
            <person name="Kazmierczak K.M."/>
            <person name="Andrzejewski T.M."/>
            <person name="Davidsen T.M."/>
            <person name="Wayne K.J."/>
            <person name="Tettelin H."/>
            <person name="Glass J.I."/>
            <person name="Rusch D."/>
            <person name="Podicherti R."/>
            <person name="Tsui H.-C.T."/>
            <person name="Winkler M.E."/>
        </authorList>
    </citation>
    <scope>NUCLEOTIDE SEQUENCE</scope>
</reference>
<dbReference type="EMBL" id="UINC01028528">
    <property type="protein sequence ID" value="SVB09656.1"/>
    <property type="molecule type" value="Genomic_DNA"/>
</dbReference>
<accession>A0A382B789</accession>
<dbReference type="InterPro" id="IPR009010">
    <property type="entry name" value="Asp_de-COase-like_dom_sf"/>
</dbReference>
<dbReference type="Gene3D" id="2.40.40.20">
    <property type="match status" value="1"/>
</dbReference>
<dbReference type="Pfam" id="PF01568">
    <property type="entry name" value="Molydop_binding"/>
    <property type="match status" value="1"/>
</dbReference>
<protein>
    <recommendedName>
        <fullName evidence="1">Molybdopterin dinucleotide-binding domain-containing protein</fullName>
    </recommendedName>
</protein>
<dbReference type="InterPro" id="IPR006657">
    <property type="entry name" value="MoPterin_dinucl-bd_dom"/>
</dbReference>
<organism evidence="2">
    <name type="scientific">marine metagenome</name>
    <dbReference type="NCBI Taxonomy" id="408172"/>
    <lineage>
        <taxon>unclassified sequences</taxon>
        <taxon>metagenomes</taxon>
        <taxon>ecological metagenomes</taxon>
    </lineage>
</organism>
<sequence length="236" mass="26119">DLLRNHANRLFSLQRGSITKPNFDAFWNTLLQRGVWWDLESIGDHETLEIPSLIDTIKQKSEPAITGPSGSTHNIFYLVPFEHISLTDGTNAHIPWLQSTPDPITSVAWTSWIEMNTDTAKRLAIKEGDIVNIEGANGKTISAQVYHHPAVPPTVVSMPFGQGRKAGDVYSKDRGPNPMEILGMPHDKHTGSLAWASTTVRITKTQERTPIPKFEGIVPAYATSEEETIAKVTNES</sequence>
<dbReference type="GO" id="GO:0043546">
    <property type="term" value="F:molybdopterin cofactor binding"/>
    <property type="evidence" value="ECO:0007669"/>
    <property type="project" value="InterPro"/>
</dbReference>
<dbReference type="GO" id="GO:0016491">
    <property type="term" value="F:oxidoreductase activity"/>
    <property type="evidence" value="ECO:0007669"/>
    <property type="project" value="InterPro"/>
</dbReference>
<name>A0A382B789_9ZZZZ</name>
<evidence type="ECO:0000313" key="2">
    <source>
        <dbReference type="EMBL" id="SVB09656.1"/>
    </source>
</evidence>
<feature type="domain" description="Molybdopterin dinucleotide-binding" evidence="1">
    <location>
        <begin position="111"/>
        <end position="170"/>
    </location>
</feature>
<evidence type="ECO:0000259" key="1">
    <source>
        <dbReference type="Pfam" id="PF01568"/>
    </source>
</evidence>
<proteinExistence type="predicted"/>
<dbReference type="SUPFAM" id="SSF50692">
    <property type="entry name" value="ADC-like"/>
    <property type="match status" value="1"/>
</dbReference>
<gene>
    <name evidence="2" type="ORF">METZ01_LOCUS162510</name>
</gene>